<keyword evidence="2 8" id="KW-1003">Cell membrane</keyword>
<keyword evidence="7 8" id="KW-0807">Transducer</keyword>
<evidence type="ECO:0000256" key="2">
    <source>
        <dbReference type="ARBA" id="ARBA00022475"/>
    </source>
</evidence>
<dbReference type="GO" id="GO:0043025">
    <property type="term" value="C:neuronal cell body"/>
    <property type="evidence" value="ECO:0007669"/>
    <property type="project" value="TreeGrafter"/>
</dbReference>
<comment type="function">
    <text evidence="8">Gustatory receptor which mediates acceptance or avoidance behavior, depending on its substrates.</text>
</comment>
<dbReference type="GO" id="GO:0007165">
    <property type="term" value="P:signal transduction"/>
    <property type="evidence" value="ECO:0007669"/>
    <property type="project" value="UniProtKB-KW"/>
</dbReference>
<keyword evidence="5 8" id="KW-0472">Membrane</keyword>
<keyword evidence="6 8" id="KW-0675">Receptor</keyword>
<reference evidence="9" key="1">
    <citation type="journal article" date="2023" name="G3 (Bethesda)">
        <title>Whole genome assemblies of Zophobas morio and Tenebrio molitor.</title>
        <authorList>
            <person name="Kaur S."/>
            <person name="Stinson S.A."/>
            <person name="diCenzo G.C."/>
        </authorList>
    </citation>
    <scope>NUCLEOTIDE SEQUENCE</scope>
    <source>
        <strain evidence="9">QUZm001</strain>
    </source>
</reference>
<feature type="transmembrane region" description="Helical" evidence="8">
    <location>
        <begin position="340"/>
        <end position="361"/>
    </location>
</feature>
<dbReference type="GO" id="GO:0007635">
    <property type="term" value="P:chemosensory behavior"/>
    <property type="evidence" value="ECO:0007669"/>
    <property type="project" value="TreeGrafter"/>
</dbReference>
<keyword evidence="4 8" id="KW-1133">Transmembrane helix</keyword>
<feature type="transmembrane region" description="Helical" evidence="8">
    <location>
        <begin position="239"/>
        <end position="262"/>
    </location>
</feature>
<evidence type="ECO:0000256" key="5">
    <source>
        <dbReference type="ARBA" id="ARBA00023136"/>
    </source>
</evidence>
<dbReference type="AlphaFoldDB" id="A0AA38I1M2"/>
<proteinExistence type="inferred from homology"/>
<gene>
    <name evidence="9" type="ORF">Zmor_019354</name>
</gene>
<dbReference type="EMBL" id="JALNTZ010000006">
    <property type="protein sequence ID" value="KAJ3647477.1"/>
    <property type="molecule type" value="Genomic_DNA"/>
</dbReference>
<dbReference type="Proteomes" id="UP001168821">
    <property type="component" value="Unassembled WGS sequence"/>
</dbReference>
<evidence type="ECO:0000256" key="3">
    <source>
        <dbReference type="ARBA" id="ARBA00022692"/>
    </source>
</evidence>
<organism evidence="9 10">
    <name type="scientific">Zophobas morio</name>
    <dbReference type="NCBI Taxonomy" id="2755281"/>
    <lineage>
        <taxon>Eukaryota</taxon>
        <taxon>Metazoa</taxon>
        <taxon>Ecdysozoa</taxon>
        <taxon>Arthropoda</taxon>
        <taxon>Hexapoda</taxon>
        <taxon>Insecta</taxon>
        <taxon>Pterygota</taxon>
        <taxon>Neoptera</taxon>
        <taxon>Endopterygota</taxon>
        <taxon>Coleoptera</taxon>
        <taxon>Polyphaga</taxon>
        <taxon>Cucujiformia</taxon>
        <taxon>Tenebrionidae</taxon>
        <taxon>Zophobas</taxon>
    </lineage>
</organism>
<sequence length="367" mass="41904">MSPFEKYTNSIQILLGHNRILGIAVFTPTKTKFRKSRSQCFFNIVAILLFTAYCTYTIYLKTTVLKEGPIFQSTELIMVVGNYIYVSSAWVLALTNREKMQQLHCKIIDFDANLEKIGGCVGYEKQRRRGLVQMITRYALVVFVTLYVFVVRVYLRGFEAYTEIVRTVLNVYKTATCLQSVQIVLMIQQRFVELNKILGELFVKEIEQNRLKVLCDICDMHKNLETVVKHFNLVFGTQMVLFFGLTFVSIAICCFYIIFAVMSNQMDYLFIMGIVLFSLPFYSDMLYICVACDKTMAEANNTQKILHSIRMPDSATSDKISMFFFQVVATKKSGFSGAKLFPISISLIASISAAITTYTILLVQATN</sequence>
<feature type="transmembrane region" description="Helical" evidence="8">
    <location>
        <begin position="71"/>
        <end position="94"/>
    </location>
</feature>
<dbReference type="GO" id="GO:0030424">
    <property type="term" value="C:axon"/>
    <property type="evidence" value="ECO:0007669"/>
    <property type="project" value="TreeGrafter"/>
</dbReference>
<protein>
    <recommendedName>
        <fullName evidence="8">Gustatory receptor</fullName>
    </recommendedName>
</protein>
<keyword evidence="10" id="KW-1185">Reference proteome</keyword>
<dbReference type="PANTHER" id="PTHR21143:SF133">
    <property type="entry name" value="GUSTATORY AND PHEROMONE RECEPTOR 32A-RELATED"/>
    <property type="match status" value="1"/>
</dbReference>
<dbReference type="GO" id="GO:0005886">
    <property type="term" value="C:plasma membrane"/>
    <property type="evidence" value="ECO:0007669"/>
    <property type="project" value="UniProtKB-SubCell"/>
</dbReference>
<dbReference type="PANTHER" id="PTHR21143">
    <property type="entry name" value="INVERTEBRATE GUSTATORY RECEPTOR"/>
    <property type="match status" value="1"/>
</dbReference>
<feature type="transmembrane region" description="Helical" evidence="8">
    <location>
        <begin position="40"/>
        <end position="59"/>
    </location>
</feature>
<feature type="transmembrane region" description="Helical" evidence="8">
    <location>
        <begin position="135"/>
        <end position="155"/>
    </location>
</feature>
<comment type="caution">
    <text evidence="8">Lacks conserved residue(s) required for the propagation of feature annotation.</text>
</comment>
<dbReference type="Pfam" id="PF08395">
    <property type="entry name" value="7tm_7"/>
    <property type="match status" value="1"/>
</dbReference>
<feature type="transmembrane region" description="Helical" evidence="8">
    <location>
        <begin position="268"/>
        <end position="290"/>
    </location>
</feature>
<evidence type="ECO:0000313" key="10">
    <source>
        <dbReference type="Proteomes" id="UP001168821"/>
    </source>
</evidence>
<comment type="similarity">
    <text evidence="8">Belongs to the insect chemoreceptor superfamily. Gustatory receptor (GR) family.</text>
</comment>
<keyword evidence="3 8" id="KW-0812">Transmembrane</keyword>
<dbReference type="InterPro" id="IPR013604">
    <property type="entry name" value="7TM_chemorcpt"/>
</dbReference>
<evidence type="ECO:0000256" key="1">
    <source>
        <dbReference type="ARBA" id="ARBA00004651"/>
    </source>
</evidence>
<evidence type="ECO:0000313" key="9">
    <source>
        <dbReference type="EMBL" id="KAJ3647477.1"/>
    </source>
</evidence>
<dbReference type="GO" id="GO:0050909">
    <property type="term" value="P:sensory perception of taste"/>
    <property type="evidence" value="ECO:0007669"/>
    <property type="project" value="InterPro"/>
</dbReference>
<evidence type="ECO:0000256" key="8">
    <source>
        <dbReference type="RuleBase" id="RU363108"/>
    </source>
</evidence>
<evidence type="ECO:0000256" key="7">
    <source>
        <dbReference type="ARBA" id="ARBA00023224"/>
    </source>
</evidence>
<comment type="subcellular location">
    <subcellularLocation>
        <location evidence="1 8">Cell membrane</location>
        <topology evidence="1 8">Multi-pass membrane protein</topology>
    </subcellularLocation>
</comment>
<evidence type="ECO:0000256" key="4">
    <source>
        <dbReference type="ARBA" id="ARBA00022989"/>
    </source>
</evidence>
<dbReference type="GO" id="GO:0030425">
    <property type="term" value="C:dendrite"/>
    <property type="evidence" value="ECO:0007669"/>
    <property type="project" value="TreeGrafter"/>
</dbReference>
<evidence type="ECO:0000256" key="6">
    <source>
        <dbReference type="ARBA" id="ARBA00023170"/>
    </source>
</evidence>
<comment type="caution">
    <text evidence="9">The sequence shown here is derived from an EMBL/GenBank/DDBJ whole genome shotgun (WGS) entry which is preliminary data.</text>
</comment>
<accession>A0AA38I1M2</accession>
<dbReference type="GO" id="GO:0008049">
    <property type="term" value="P:male courtship behavior"/>
    <property type="evidence" value="ECO:0007669"/>
    <property type="project" value="TreeGrafter"/>
</dbReference>
<name>A0AA38I1M2_9CUCU</name>